<keyword evidence="7" id="KW-1185">Reference proteome</keyword>
<dbReference type="Gene3D" id="2.40.50.100">
    <property type="match status" value="1"/>
</dbReference>
<sequence>MNKKRQKSKKKKWIIISAVTAAVVLLAVFLLPQFMRGNTQAAGALTKTATVSTGTIETTVVGSGNLESSTTTDVKIPAGVTVDSVLVEAGDTVKAGDTLATLEPASLQSAVLSAQEKLSSIDSEISSTKDDTESKYITSSVSGRVKQIYASENTSTYDVITQNGSLLVLSIDGKMKTTFTPATTEGVSYGDSVTVTLSDGSTVTGTVSVLSSSSCTVTLTDNGPSLGDTVSISSEDGTVLGSGTLEINTPLEILGGSGVVSSVDVSLNESVSSGDTLITLQEAAASAEYESLLAERVQYEELLRLLVKYSATNSIVADIDGSISAVSISGSTSTDSSSSGSSSQSAATGAQAMKTSSLLSTDQDETNDVSLLSAAAEDSSDSIMLLADTQVTSVMPISGVVEIFINNPVEQNTPQTTIMPGVGYTGKITWTPSEPKFSSGTAYMATVTLTATSGYHFENDAQVNVSGAQVQNIVVSGESEGNTLTFDAVFPATAEGTQTENSVEAPSAASGTETSGSGSMPGGNTGSSGMSASSSGSSSSVAATSAATSSSTSDSDDSLTSTAFTISTGTADTLSVDIDELDILSIEDGQTATVVLDALPDQVFEGTVTKISDAGTAQSGVTTYPVTITLADTAASGIKAGMNATATISIATSENVLLIPLDALQESAEGQFVYIAGGTSEEGLLGERRTVETGLSDGTNVEITSGLSEGEQVVYTDTSSTESSVNTMFQGGMGGGMPGGSSDMGSAMGEPPSGGNGGGPGSAPGN</sequence>
<protein>
    <submittedName>
        <fullName evidence="6">Putative Co/Zn/Cd efflux system membrane fusion protein</fullName>
    </submittedName>
</protein>
<dbReference type="Pfam" id="PF25990">
    <property type="entry name" value="Beta-barrel_YknX"/>
    <property type="match status" value="1"/>
</dbReference>
<evidence type="ECO:0000259" key="4">
    <source>
        <dbReference type="Pfam" id="PF25967"/>
    </source>
</evidence>
<evidence type="ECO:0000259" key="5">
    <source>
        <dbReference type="Pfam" id="PF25990"/>
    </source>
</evidence>
<dbReference type="OrthoDB" id="2028462at2"/>
<feature type="domain" description="Multidrug resistance protein MdtA-like C-terminal permuted SH3" evidence="4">
    <location>
        <begin position="655"/>
        <end position="714"/>
    </location>
</feature>
<feature type="compositionally biased region" description="Low complexity" evidence="3">
    <location>
        <begin position="740"/>
        <end position="751"/>
    </location>
</feature>
<feature type="compositionally biased region" description="Low complexity" evidence="3">
    <location>
        <begin position="527"/>
        <end position="540"/>
    </location>
</feature>
<proteinExistence type="predicted"/>
<comment type="subcellular location">
    <subcellularLocation>
        <location evidence="1">Cell envelope</location>
    </subcellularLocation>
</comment>
<dbReference type="PATRIC" id="fig|270498.16.peg.2910"/>
<feature type="compositionally biased region" description="Low complexity" evidence="3">
    <location>
        <begin position="504"/>
        <end position="518"/>
    </location>
</feature>
<dbReference type="Pfam" id="PF25967">
    <property type="entry name" value="RND-MFP_C"/>
    <property type="match status" value="1"/>
</dbReference>
<dbReference type="PANTHER" id="PTHR32347">
    <property type="entry name" value="EFFLUX SYSTEM COMPONENT YKNX-RELATED"/>
    <property type="match status" value="1"/>
</dbReference>
<dbReference type="InterPro" id="IPR050465">
    <property type="entry name" value="UPF0194_transport"/>
</dbReference>
<evidence type="ECO:0000256" key="2">
    <source>
        <dbReference type="ARBA" id="ARBA00023054"/>
    </source>
</evidence>
<dbReference type="Proteomes" id="UP000034076">
    <property type="component" value="Unassembled WGS sequence"/>
</dbReference>
<comment type="caution">
    <text evidence="6">The sequence shown here is derived from an EMBL/GenBank/DDBJ whole genome shotgun (WGS) entry which is preliminary data.</text>
</comment>
<evidence type="ECO:0000256" key="3">
    <source>
        <dbReference type="SAM" id="MobiDB-lite"/>
    </source>
</evidence>
<feature type="region of interest" description="Disordered" evidence="3">
    <location>
        <begin position="732"/>
        <end position="766"/>
    </location>
</feature>
<keyword evidence="2" id="KW-0175">Coiled coil</keyword>
<dbReference type="InterPro" id="IPR058627">
    <property type="entry name" value="MdtA-like_C"/>
</dbReference>
<dbReference type="EMBL" id="LAYJ01000033">
    <property type="protein sequence ID" value="KKI52193.1"/>
    <property type="molecule type" value="Genomic_DNA"/>
</dbReference>
<dbReference type="STRING" id="270498.CHK_0301"/>
<reference evidence="6 7" key="1">
    <citation type="submission" date="2015-04" db="EMBL/GenBank/DDBJ databases">
        <title>Draft genome sequence of bacteremic isolate Catabacter hongkongensis type strain HKU16T.</title>
        <authorList>
            <person name="Lau S.K."/>
            <person name="Teng J.L."/>
            <person name="Huang Y."/>
            <person name="Curreem S.O."/>
            <person name="Tsui S.K."/>
            <person name="Woo P.C."/>
        </authorList>
    </citation>
    <scope>NUCLEOTIDE SEQUENCE [LARGE SCALE GENOMIC DNA]</scope>
    <source>
        <strain evidence="6 7">HKU16</strain>
    </source>
</reference>
<evidence type="ECO:0000313" key="6">
    <source>
        <dbReference type="EMBL" id="KKI52193.1"/>
    </source>
</evidence>
<dbReference type="RefSeq" id="WP_046442214.1">
    <property type="nucleotide sequence ID" value="NZ_LAYJ01000033.1"/>
</dbReference>
<organism evidence="6 7">
    <name type="scientific">Christensenella hongkongensis</name>
    <dbReference type="NCBI Taxonomy" id="270498"/>
    <lineage>
        <taxon>Bacteria</taxon>
        <taxon>Bacillati</taxon>
        <taxon>Bacillota</taxon>
        <taxon>Clostridia</taxon>
        <taxon>Christensenellales</taxon>
        <taxon>Christensenellaceae</taxon>
        <taxon>Christensenella</taxon>
    </lineage>
</organism>
<evidence type="ECO:0000256" key="1">
    <source>
        <dbReference type="ARBA" id="ARBA00004196"/>
    </source>
</evidence>
<gene>
    <name evidence="6" type="ORF">CHK_0301</name>
</gene>
<dbReference type="Gene3D" id="2.40.30.170">
    <property type="match status" value="1"/>
</dbReference>
<dbReference type="Gene3D" id="2.40.420.20">
    <property type="match status" value="1"/>
</dbReference>
<dbReference type="PANTHER" id="PTHR32347:SF23">
    <property type="entry name" value="BLL5650 PROTEIN"/>
    <property type="match status" value="1"/>
</dbReference>
<dbReference type="AlphaFoldDB" id="A0A0M2NJ47"/>
<feature type="domain" description="YknX-like beta-barrel" evidence="5">
    <location>
        <begin position="577"/>
        <end position="648"/>
    </location>
</feature>
<accession>A0A0M2NJ47</accession>
<dbReference type="GO" id="GO:0030313">
    <property type="term" value="C:cell envelope"/>
    <property type="evidence" value="ECO:0007669"/>
    <property type="project" value="UniProtKB-SubCell"/>
</dbReference>
<feature type="compositionally biased region" description="Gly residues" evidence="3">
    <location>
        <begin position="752"/>
        <end position="766"/>
    </location>
</feature>
<dbReference type="InterPro" id="IPR058636">
    <property type="entry name" value="Beta-barrel_YknX"/>
</dbReference>
<feature type="region of interest" description="Disordered" evidence="3">
    <location>
        <begin position="495"/>
        <end position="540"/>
    </location>
</feature>
<name>A0A0M2NJ47_9FIRM</name>
<evidence type="ECO:0000313" key="7">
    <source>
        <dbReference type="Proteomes" id="UP000034076"/>
    </source>
</evidence>